<feature type="transmembrane region" description="Helical" evidence="1">
    <location>
        <begin position="91"/>
        <end position="110"/>
    </location>
</feature>
<keyword evidence="1" id="KW-1133">Transmembrane helix</keyword>
<comment type="caution">
    <text evidence="2">The sequence shown here is derived from an EMBL/GenBank/DDBJ whole genome shotgun (WGS) entry which is preliminary data.</text>
</comment>
<dbReference type="EMBL" id="JBEPMX010000006">
    <property type="protein sequence ID" value="MET3683396.1"/>
    <property type="molecule type" value="Genomic_DNA"/>
</dbReference>
<evidence type="ECO:0000313" key="3">
    <source>
        <dbReference type="Proteomes" id="UP001549167"/>
    </source>
</evidence>
<reference evidence="2 3" key="1">
    <citation type="submission" date="2024-06" db="EMBL/GenBank/DDBJ databases">
        <title>Genomic Encyclopedia of Type Strains, Phase IV (KMG-IV): sequencing the most valuable type-strain genomes for metagenomic binning, comparative biology and taxonomic classification.</title>
        <authorList>
            <person name="Goeker M."/>
        </authorList>
    </citation>
    <scope>NUCLEOTIDE SEQUENCE [LARGE SCALE GENOMIC DNA]</scope>
    <source>
        <strain evidence="2 3">DSM 23520</strain>
    </source>
</reference>
<accession>A0ABV2KXW5</accession>
<feature type="transmembrane region" description="Helical" evidence="1">
    <location>
        <begin position="60"/>
        <end position="79"/>
    </location>
</feature>
<evidence type="ECO:0000313" key="2">
    <source>
        <dbReference type="EMBL" id="MET3683396.1"/>
    </source>
</evidence>
<dbReference type="RefSeq" id="WP_354219974.1">
    <property type="nucleotide sequence ID" value="NZ_JBEPMX010000006.1"/>
</dbReference>
<keyword evidence="1" id="KW-0812">Transmembrane</keyword>
<keyword evidence="1" id="KW-0472">Membrane</keyword>
<gene>
    <name evidence="2" type="ORF">ABID56_001491</name>
</gene>
<proteinExistence type="predicted"/>
<feature type="transmembrane region" description="Helical" evidence="1">
    <location>
        <begin position="122"/>
        <end position="146"/>
    </location>
</feature>
<dbReference type="Proteomes" id="UP001549167">
    <property type="component" value="Unassembled WGS sequence"/>
</dbReference>
<protein>
    <submittedName>
        <fullName evidence="2">Uncharacterized protein</fullName>
    </submittedName>
</protein>
<sequence>MRYLSIALVVGLLSSTAMSLYLFMIQSFTDKALYTLLLNIDFIYIPSETIPDNFFAAFEYALHVLVATIIVTFYLYIVTKRESFWNRRVEIAGLLSFFAFLTYFPLTILAKTETPAVDDIMAIFDWFVAHVIFFFIMVYVSDWLLVRRTPKHDR</sequence>
<organism evidence="2 3">
    <name type="scientific">Alkalibacillus flavidus</name>
    <dbReference type="NCBI Taxonomy" id="546021"/>
    <lineage>
        <taxon>Bacteria</taxon>
        <taxon>Bacillati</taxon>
        <taxon>Bacillota</taxon>
        <taxon>Bacilli</taxon>
        <taxon>Bacillales</taxon>
        <taxon>Bacillaceae</taxon>
        <taxon>Alkalibacillus</taxon>
    </lineage>
</organism>
<name>A0ABV2KXW5_9BACI</name>
<evidence type="ECO:0000256" key="1">
    <source>
        <dbReference type="SAM" id="Phobius"/>
    </source>
</evidence>
<keyword evidence="3" id="KW-1185">Reference proteome</keyword>